<dbReference type="RefSeq" id="WP_162206139.1">
    <property type="nucleotide sequence ID" value="NZ_VIRB01000169.1"/>
</dbReference>
<dbReference type="Pfam" id="PF18796">
    <property type="entry name" value="LPD1"/>
    <property type="match status" value="1"/>
</dbReference>
<dbReference type="AlphaFoldDB" id="A0A9X5CDC7"/>
<accession>A0A9X5CDC7</accession>
<comment type="caution">
    <text evidence="3">The sequence shown here is derived from an EMBL/GenBank/DDBJ whole genome shotgun (WGS) entry which is preliminary data.</text>
</comment>
<proteinExistence type="predicted"/>
<dbReference type="EMBL" id="VIRB01000169">
    <property type="protein sequence ID" value="NDO72630.1"/>
    <property type="molecule type" value="Genomic_DNA"/>
</dbReference>
<feature type="region of interest" description="Disordered" evidence="1">
    <location>
        <begin position="644"/>
        <end position="676"/>
    </location>
</feature>
<sequence>MADNMQHEDFGEKIGGAKKDLWKDRGLYVNDLDAMNEREAEKFVKKDNIWKKPDYGAMLDDGIPLGVVYFIKKARDGLNASPQYYRRDDTPEKRLARQKEYIQTVRELQGVVSEVRTVEDAMKAYDRFFVENGYLEQVQGWGGGIHYQATEKGRENPAITNKLSNALMVHSAAHFERNFTQKAQKEQFGVSKDQKVPKGYAIHFNDGKNTYSKNNDWKPDTYYVTKGYSIVKTNFESREAALKWVQALAKGRSKSGKTRFVPPQLSHVRRTGPDYRNGMEITGQHYLDTFGFRGGEFGNWMNQNDRQASLNMGFEALKDLASALQISDKDIAYQGTLAIAFGARGSGNAAAHYEPLRKVINLTKMHGAGSLAHEWWHGFDDYLGTKMGAKGMLSEQPRLYAPFQNLVETMKYKPETPEQAETRTEAQTERTRKNAAGWLDSAVLGSLKRHGNEAQMETYAVLREAFLSGETGSVEQISAFKKSVTGRVIPKSERERLEVFEHMLSGMQAQEAPQIGRVETDFYRNSVRMGKECEKDGGYWDSNTEMTARAFACYIKDKLPYSSDYLAGHADCAVAFVTDKSGELEVLKAFPEGEERRAINAVFDEIVADLKREQILTHSEVTLPLPAHTPPLAENEQISLFGGERPSVMEQLAAKKPAEKTTPAQTAPKKSHEPEI</sequence>
<evidence type="ECO:0000259" key="2">
    <source>
        <dbReference type="Pfam" id="PF18796"/>
    </source>
</evidence>
<dbReference type="Proteomes" id="UP000474104">
    <property type="component" value="Unassembled WGS sequence"/>
</dbReference>
<reference evidence="3 4" key="1">
    <citation type="submission" date="2019-07" db="EMBL/GenBank/DDBJ databases">
        <title>Draft genome sequences of 15 bacterial species constituting the stable defined intestinal microbiota of the GM15 gnotobiotic mouse model.</title>
        <authorList>
            <person name="Elie C."/>
            <person name="Mathieu A."/>
            <person name="Saliou A."/>
            <person name="Darnaud M."/>
            <person name="Leulier F."/>
            <person name="Tamellini A."/>
        </authorList>
    </citation>
    <scope>NUCLEOTIDE SEQUENCE [LARGE SCALE GENOMIC DNA]</scope>
    <source>
        <strain evidence="4">ASF 502</strain>
    </source>
</reference>
<evidence type="ECO:0000313" key="3">
    <source>
        <dbReference type="EMBL" id="NDO72630.1"/>
    </source>
</evidence>
<feature type="domain" description="Large polyvalent protein-associated" evidence="2">
    <location>
        <begin position="533"/>
        <end position="613"/>
    </location>
</feature>
<organism evidence="3 4">
    <name type="scientific">Schaedlerella arabinosiphila</name>
    <dbReference type="NCBI Taxonomy" id="2044587"/>
    <lineage>
        <taxon>Bacteria</taxon>
        <taxon>Bacillati</taxon>
        <taxon>Bacillota</taxon>
        <taxon>Clostridia</taxon>
        <taxon>Lachnospirales</taxon>
        <taxon>Lachnospiraceae</taxon>
        <taxon>Schaedlerella</taxon>
    </lineage>
</organism>
<evidence type="ECO:0000313" key="4">
    <source>
        <dbReference type="Proteomes" id="UP000474104"/>
    </source>
</evidence>
<gene>
    <name evidence="3" type="ORF">FMM80_30005</name>
</gene>
<protein>
    <recommendedName>
        <fullName evidence="2">Large polyvalent protein-associated domain-containing protein</fullName>
    </recommendedName>
</protein>
<name>A0A9X5CDC7_9FIRM</name>
<evidence type="ECO:0000256" key="1">
    <source>
        <dbReference type="SAM" id="MobiDB-lite"/>
    </source>
</evidence>
<dbReference type="InterPro" id="IPR041047">
    <property type="entry name" value="LPD1"/>
</dbReference>